<gene>
    <name evidence="7" type="primary">PARPA_05800.1 scaffold 19890</name>
</gene>
<keyword evidence="5" id="KW-0503">Monooxygenase</keyword>
<organism evidence="7 8">
    <name type="scientific">Parasitella parasitica</name>
    <dbReference type="NCBI Taxonomy" id="35722"/>
    <lineage>
        <taxon>Eukaryota</taxon>
        <taxon>Fungi</taxon>
        <taxon>Fungi incertae sedis</taxon>
        <taxon>Mucoromycota</taxon>
        <taxon>Mucoromycotina</taxon>
        <taxon>Mucoromycetes</taxon>
        <taxon>Mucorales</taxon>
        <taxon>Mucorineae</taxon>
        <taxon>Mucoraceae</taxon>
        <taxon>Parasitella</taxon>
    </lineage>
</organism>
<keyword evidence="3" id="KW-0274">FAD</keyword>
<dbReference type="GO" id="GO:0071949">
    <property type="term" value="F:FAD binding"/>
    <property type="evidence" value="ECO:0007669"/>
    <property type="project" value="InterPro"/>
</dbReference>
<evidence type="ECO:0000256" key="3">
    <source>
        <dbReference type="ARBA" id="ARBA00022827"/>
    </source>
</evidence>
<name>A0A0B7NA96_9FUNG</name>
<evidence type="ECO:0000256" key="2">
    <source>
        <dbReference type="ARBA" id="ARBA00022630"/>
    </source>
</evidence>
<proteinExistence type="inferred from homology"/>
<comment type="similarity">
    <text evidence="1">Belongs to the paxM FAD-dependent monooxygenase family.</text>
</comment>
<dbReference type="PANTHER" id="PTHR13789:SF147">
    <property type="entry name" value="PUTATIVE (AFU_ORTHOLOGUE AFUA_2G01950)-RELATED"/>
    <property type="match status" value="1"/>
</dbReference>
<dbReference type="OrthoDB" id="9993796at2759"/>
<dbReference type="AlphaFoldDB" id="A0A0B7NA96"/>
<dbReference type="SUPFAM" id="SSF54373">
    <property type="entry name" value="FAD-linked reductases, C-terminal domain"/>
    <property type="match status" value="1"/>
</dbReference>
<evidence type="ECO:0000256" key="4">
    <source>
        <dbReference type="ARBA" id="ARBA00023002"/>
    </source>
</evidence>
<dbReference type="STRING" id="35722.A0A0B7NA96"/>
<reference evidence="7 8" key="1">
    <citation type="submission" date="2014-09" db="EMBL/GenBank/DDBJ databases">
        <authorList>
            <person name="Ellenberger Sabrina"/>
        </authorList>
    </citation>
    <scope>NUCLEOTIDE SEQUENCE [LARGE SCALE GENOMIC DNA]</scope>
    <source>
        <strain evidence="7 8">CBS 412.66</strain>
    </source>
</reference>
<accession>A0A0B7NA96</accession>
<keyword evidence="4" id="KW-0560">Oxidoreductase</keyword>
<dbReference type="FunFam" id="3.50.50.60:FF:000115">
    <property type="entry name" value="Salicylate hydroxylase, putative"/>
    <property type="match status" value="1"/>
</dbReference>
<keyword evidence="8" id="KW-1185">Reference proteome</keyword>
<dbReference type="Proteomes" id="UP000054107">
    <property type="component" value="Unassembled WGS sequence"/>
</dbReference>
<dbReference type="InterPro" id="IPR050493">
    <property type="entry name" value="FAD-dep_Monooxygenase_BioMet"/>
</dbReference>
<evidence type="ECO:0000259" key="6">
    <source>
        <dbReference type="Pfam" id="PF01494"/>
    </source>
</evidence>
<dbReference type="InterPro" id="IPR002938">
    <property type="entry name" value="FAD-bd"/>
</dbReference>
<dbReference type="EMBL" id="LN727106">
    <property type="protein sequence ID" value="CEP11899.1"/>
    <property type="molecule type" value="Genomic_DNA"/>
</dbReference>
<dbReference type="SUPFAM" id="SSF51905">
    <property type="entry name" value="FAD/NAD(P)-binding domain"/>
    <property type="match status" value="1"/>
</dbReference>
<keyword evidence="2" id="KW-0285">Flavoprotein</keyword>
<dbReference type="Gene3D" id="3.50.50.60">
    <property type="entry name" value="FAD/NAD(P)-binding domain"/>
    <property type="match status" value="1"/>
</dbReference>
<evidence type="ECO:0000313" key="8">
    <source>
        <dbReference type="Proteomes" id="UP000054107"/>
    </source>
</evidence>
<protein>
    <recommendedName>
        <fullName evidence="6">FAD-binding domain-containing protein</fullName>
    </recommendedName>
</protein>
<sequence length="441" mass="48549">MVKTLSVIVVGGGLGGLATAIALKRAGHKVTVLEGAKQLSEVGAGIQVPPNTSRILDAWGLLEKFKTKVVWPGNINMRRYSTGEIIGTTPLKPKMIERYGYPYLLIHRADYLQLLYDASLKLGIEVVLDARVESVDDKAIAVRLANGAVYTGDLIIGADGIHSNVRAAVIPDETILPKKSTNCAYRATVPVDIMRSDPEISHLMDDLNSNCWIGYRRHIMAYPMRGGELYNLVMSHPGEAAVGKWNEPGNLDEMKYHYRNFDPVIQKVLTHVTGCLKWTLADLPVLSRWVSPSGRMALIGDAAHAMLPYLAQGAAQAIEDGATLGVLFSRIESVDEIPGLLALYEKIRRPRAEKIQKGALDNGDIWHMPDGDDQIARDKAMKIVVSDDTVQKVHVKNPNQWSDGDFQPWLFGHDAISVAKKVLSEKLTGYKSKNLEERASL</sequence>
<dbReference type="InterPro" id="IPR036188">
    <property type="entry name" value="FAD/NAD-bd_sf"/>
</dbReference>
<feature type="domain" description="FAD-binding" evidence="6">
    <location>
        <begin position="5"/>
        <end position="356"/>
    </location>
</feature>
<evidence type="ECO:0000256" key="5">
    <source>
        <dbReference type="ARBA" id="ARBA00023033"/>
    </source>
</evidence>
<dbReference type="GO" id="GO:0004497">
    <property type="term" value="F:monooxygenase activity"/>
    <property type="evidence" value="ECO:0007669"/>
    <property type="project" value="UniProtKB-KW"/>
</dbReference>
<dbReference type="PRINTS" id="PR00420">
    <property type="entry name" value="RNGMNOXGNASE"/>
</dbReference>
<evidence type="ECO:0000313" key="7">
    <source>
        <dbReference type="EMBL" id="CEP11899.1"/>
    </source>
</evidence>
<evidence type="ECO:0000256" key="1">
    <source>
        <dbReference type="ARBA" id="ARBA00007992"/>
    </source>
</evidence>
<dbReference type="PANTHER" id="PTHR13789">
    <property type="entry name" value="MONOOXYGENASE"/>
    <property type="match status" value="1"/>
</dbReference>
<dbReference type="Pfam" id="PF01494">
    <property type="entry name" value="FAD_binding_3"/>
    <property type="match status" value="1"/>
</dbReference>